<keyword evidence="2" id="KW-0732">Signal</keyword>
<evidence type="ECO:0000256" key="1">
    <source>
        <dbReference type="SAM" id="MobiDB-lite"/>
    </source>
</evidence>
<dbReference type="RefSeq" id="WP_273935220.1">
    <property type="nucleotide sequence ID" value="NZ_CP097263.1"/>
</dbReference>
<feature type="signal peptide" evidence="2">
    <location>
        <begin position="1"/>
        <end position="24"/>
    </location>
</feature>
<feature type="region of interest" description="Disordered" evidence="1">
    <location>
        <begin position="58"/>
        <end position="126"/>
    </location>
</feature>
<dbReference type="PANTHER" id="PTHR31157:SF1">
    <property type="entry name" value="SCP DOMAIN-CONTAINING PROTEIN"/>
    <property type="match status" value="1"/>
</dbReference>
<dbReference type="Proteomes" id="UP001589810">
    <property type="component" value="Unassembled WGS sequence"/>
</dbReference>
<dbReference type="Gene3D" id="3.40.33.10">
    <property type="entry name" value="CAP"/>
    <property type="match status" value="1"/>
</dbReference>
<gene>
    <name evidence="4" type="ORF">ACFFH7_19665</name>
</gene>
<proteinExistence type="predicted"/>
<dbReference type="PANTHER" id="PTHR31157">
    <property type="entry name" value="SCP DOMAIN-CONTAINING PROTEIN"/>
    <property type="match status" value="1"/>
</dbReference>
<accession>A0ABV6MVA7</accession>
<organism evidence="4 5">
    <name type="scientific">Kutzneria chonburiensis</name>
    <dbReference type="NCBI Taxonomy" id="1483604"/>
    <lineage>
        <taxon>Bacteria</taxon>
        <taxon>Bacillati</taxon>
        <taxon>Actinomycetota</taxon>
        <taxon>Actinomycetes</taxon>
        <taxon>Pseudonocardiales</taxon>
        <taxon>Pseudonocardiaceae</taxon>
        <taxon>Kutzneria</taxon>
    </lineage>
</organism>
<keyword evidence="5" id="KW-1185">Reference proteome</keyword>
<sequence>MSPRSRRPATAGMLVGLTLGAACAGGASVAVGPASLTSVLLGEASPLTTAPAVTQQLGAAAGHEQNSRLVTSTGVPAETTTTSPAATTTTTATSTTTTTSEPPTSTTTGAKPTTTAGDDLPKEPGPRVIALVNKHRTEIGCKALTEDKRLDTAAQKHSDDMQKNNYFSHTSLDGRSFVDRERAEGYPSPGGENIAEGYPTAEAVFKGWMDSDGHRRNIEDCSFTTIGMGVTTTGWYWVQDFGR</sequence>
<dbReference type="EMBL" id="JBHLUD010000007">
    <property type="protein sequence ID" value="MFC0543731.1"/>
    <property type="molecule type" value="Genomic_DNA"/>
</dbReference>
<feature type="compositionally biased region" description="Low complexity" evidence="1">
    <location>
        <begin position="76"/>
        <end position="117"/>
    </location>
</feature>
<dbReference type="SUPFAM" id="SSF55797">
    <property type="entry name" value="PR-1-like"/>
    <property type="match status" value="1"/>
</dbReference>
<evidence type="ECO:0000259" key="3">
    <source>
        <dbReference type="Pfam" id="PF00188"/>
    </source>
</evidence>
<dbReference type="PROSITE" id="PS51257">
    <property type="entry name" value="PROKAR_LIPOPROTEIN"/>
    <property type="match status" value="1"/>
</dbReference>
<dbReference type="InterPro" id="IPR014044">
    <property type="entry name" value="CAP_dom"/>
</dbReference>
<reference evidence="4 5" key="1">
    <citation type="submission" date="2024-09" db="EMBL/GenBank/DDBJ databases">
        <authorList>
            <person name="Sun Q."/>
            <person name="Mori K."/>
        </authorList>
    </citation>
    <scope>NUCLEOTIDE SEQUENCE [LARGE SCALE GENOMIC DNA]</scope>
    <source>
        <strain evidence="4 5">TBRC 1432</strain>
    </source>
</reference>
<dbReference type="InterPro" id="IPR035940">
    <property type="entry name" value="CAP_sf"/>
</dbReference>
<evidence type="ECO:0000313" key="5">
    <source>
        <dbReference type="Proteomes" id="UP001589810"/>
    </source>
</evidence>
<comment type="caution">
    <text evidence="4">The sequence shown here is derived from an EMBL/GenBank/DDBJ whole genome shotgun (WGS) entry which is preliminary data.</text>
</comment>
<evidence type="ECO:0000256" key="2">
    <source>
        <dbReference type="SAM" id="SignalP"/>
    </source>
</evidence>
<dbReference type="Pfam" id="PF00188">
    <property type="entry name" value="CAP"/>
    <property type="match status" value="1"/>
</dbReference>
<feature type="domain" description="SCP" evidence="3">
    <location>
        <begin position="130"/>
        <end position="241"/>
    </location>
</feature>
<dbReference type="CDD" id="cd05379">
    <property type="entry name" value="CAP_bacterial"/>
    <property type="match status" value="1"/>
</dbReference>
<name>A0ABV6MVA7_9PSEU</name>
<evidence type="ECO:0000313" key="4">
    <source>
        <dbReference type="EMBL" id="MFC0543731.1"/>
    </source>
</evidence>
<protein>
    <submittedName>
        <fullName evidence="4">CAP domain-containing protein</fullName>
    </submittedName>
</protein>
<feature type="chain" id="PRO_5046790900" evidence="2">
    <location>
        <begin position="25"/>
        <end position="243"/>
    </location>
</feature>